<dbReference type="EMBL" id="DF973622">
    <property type="protein sequence ID" value="GAU36198.1"/>
    <property type="molecule type" value="Genomic_DNA"/>
</dbReference>
<evidence type="ECO:0000313" key="2">
    <source>
        <dbReference type="Proteomes" id="UP000242715"/>
    </source>
</evidence>
<dbReference type="AlphaFoldDB" id="A0A2Z6MUL0"/>
<proteinExistence type="predicted"/>
<sequence>MLTKYEQQKIEKTPKYFDVKDYFANKKNMVEADILNVRKKIVMKKYPTWDRCFNNMKMEQLRDFMNNVDLKIQDCNQRINMLKNVQQSDQTSFMQNTTQMQSVAPKNVASTQSSQPDDLMNPLIDIGEMIDFSDLMEWDEIMAQKNVSAPLKPLDNISLPPISSIDQLGEFEKLDNLMDKSNIDWADQLVDFDDWAVNKLNGGNGWVKQPYVFECQDFCFLSKLMEQQCATLDAFPNQDMDFKEHIGYFPWFSMY</sequence>
<dbReference type="OrthoDB" id="601557at2759"/>
<accession>A0A2Z6MUL0</accession>
<reference evidence="2" key="1">
    <citation type="journal article" date="2017" name="Front. Plant Sci.">
        <title>Climate Clever Clovers: New Paradigm to Reduce the Environmental Footprint of Ruminants by Breeding Low Methanogenic Forages Utilizing Haplotype Variation.</title>
        <authorList>
            <person name="Kaur P."/>
            <person name="Appels R."/>
            <person name="Bayer P.E."/>
            <person name="Keeble-Gagnere G."/>
            <person name="Wang J."/>
            <person name="Hirakawa H."/>
            <person name="Shirasawa K."/>
            <person name="Vercoe P."/>
            <person name="Stefanova K."/>
            <person name="Durmic Z."/>
            <person name="Nichols P."/>
            <person name="Revell C."/>
            <person name="Isobe S.N."/>
            <person name="Edwards D."/>
            <person name="Erskine W."/>
        </authorList>
    </citation>
    <scope>NUCLEOTIDE SEQUENCE [LARGE SCALE GENOMIC DNA]</scope>
    <source>
        <strain evidence="2">cv. Daliak</strain>
    </source>
</reference>
<evidence type="ECO:0008006" key="3">
    <source>
        <dbReference type="Google" id="ProtNLM"/>
    </source>
</evidence>
<protein>
    <recommendedName>
        <fullName evidence="3">MADS-box domain-containing protein</fullName>
    </recommendedName>
</protein>
<name>A0A2Z6MUL0_TRISU</name>
<evidence type="ECO:0000313" key="1">
    <source>
        <dbReference type="EMBL" id="GAU36198.1"/>
    </source>
</evidence>
<gene>
    <name evidence="1" type="ORF">TSUD_363520</name>
</gene>
<organism evidence="1 2">
    <name type="scientific">Trifolium subterraneum</name>
    <name type="common">Subterranean clover</name>
    <dbReference type="NCBI Taxonomy" id="3900"/>
    <lineage>
        <taxon>Eukaryota</taxon>
        <taxon>Viridiplantae</taxon>
        <taxon>Streptophyta</taxon>
        <taxon>Embryophyta</taxon>
        <taxon>Tracheophyta</taxon>
        <taxon>Spermatophyta</taxon>
        <taxon>Magnoliopsida</taxon>
        <taxon>eudicotyledons</taxon>
        <taxon>Gunneridae</taxon>
        <taxon>Pentapetalae</taxon>
        <taxon>rosids</taxon>
        <taxon>fabids</taxon>
        <taxon>Fabales</taxon>
        <taxon>Fabaceae</taxon>
        <taxon>Papilionoideae</taxon>
        <taxon>50 kb inversion clade</taxon>
        <taxon>NPAAA clade</taxon>
        <taxon>Hologalegina</taxon>
        <taxon>IRL clade</taxon>
        <taxon>Trifolieae</taxon>
        <taxon>Trifolium</taxon>
    </lineage>
</organism>
<dbReference type="Proteomes" id="UP000242715">
    <property type="component" value="Unassembled WGS sequence"/>
</dbReference>
<keyword evidence="2" id="KW-1185">Reference proteome</keyword>